<protein>
    <recommendedName>
        <fullName evidence="4">Lipocalin-like domain-containing protein</fullName>
    </recommendedName>
</protein>
<reference evidence="2 3" key="1">
    <citation type="submission" date="2017-11" db="EMBL/GenBank/DDBJ databases">
        <title>Taxonomic description and genome sequences of Spirosoma HA7 sp. nov., isolated from pollen microhabitat of Corylus avellana.</title>
        <authorList>
            <person name="Ambika Manirajan B."/>
            <person name="Suarez C."/>
            <person name="Ratering S."/>
            <person name="Geissler-Plaum R."/>
            <person name="Cardinale M."/>
            <person name="Sylvia S."/>
        </authorList>
    </citation>
    <scope>NUCLEOTIDE SEQUENCE [LARGE SCALE GENOMIC DNA]</scope>
    <source>
        <strain evidence="2 3">HA7</strain>
    </source>
</reference>
<feature type="chain" id="PRO_5014907807" description="Lipocalin-like domain-containing protein" evidence="1">
    <location>
        <begin position="23"/>
        <end position="166"/>
    </location>
</feature>
<sequence>MKKKIIGLVVLLIIGKSTGSWAQSERPTQSDVWHLCPPPTYSPFSDTLARRATLDSMTIRMAGRWKLIEIGDGWTSPKQPAKLVEVLFDRQGKGIIFEENKRVSHCQLTLHRSYNQIFFKIDQLGQSIFHFPTLSNQGGRIHACEQNLVIGDGKMDGTAFAFRRVR</sequence>
<gene>
    <name evidence="2" type="ORF">CWM47_21355</name>
</gene>
<name>A0A2K8Z2R4_9BACT</name>
<evidence type="ECO:0000313" key="2">
    <source>
        <dbReference type="EMBL" id="AUD04157.1"/>
    </source>
</evidence>
<dbReference type="Proteomes" id="UP000232883">
    <property type="component" value="Chromosome"/>
</dbReference>
<evidence type="ECO:0008006" key="4">
    <source>
        <dbReference type="Google" id="ProtNLM"/>
    </source>
</evidence>
<organism evidence="2 3">
    <name type="scientific">Spirosoma pollinicola</name>
    <dbReference type="NCBI Taxonomy" id="2057025"/>
    <lineage>
        <taxon>Bacteria</taxon>
        <taxon>Pseudomonadati</taxon>
        <taxon>Bacteroidota</taxon>
        <taxon>Cytophagia</taxon>
        <taxon>Cytophagales</taxon>
        <taxon>Cytophagaceae</taxon>
        <taxon>Spirosoma</taxon>
    </lineage>
</organism>
<evidence type="ECO:0000256" key="1">
    <source>
        <dbReference type="SAM" id="SignalP"/>
    </source>
</evidence>
<feature type="signal peptide" evidence="1">
    <location>
        <begin position="1"/>
        <end position="22"/>
    </location>
</feature>
<keyword evidence="1" id="KW-0732">Signal</keyword>
<dbReference type="KEGG" id="spir:CWM47_21355"/>
<dbReference type="AlphaFoldDB" id="A0A2K8Z2R4"/>
<accession>A0A2K8Z2R4</accession>
<keyword evidence="3" id="KW-1185">Reference proteome</keyword>
<evidence type="ECO:0000313" key="3">
    <source>
        <dbReference type="Proteomes" id="UP000232883"/>
    </source>
</evidence>
<dbReference type="EMBL" id="CP025096">
    <property type="protein sequence ID" value="AUD04157.1"/>
    <property type="molecule type" value="Genomic_DNA"/>
</dbReference>
<proteinExistence type="predicted"/>
<dbReference type="RefSeq" id="WP_100990223.1">
    <property type="nucleotide sequence ID" value="NZ_CP025096.1"/>
</dbReference>